<dbReference type="RefSeq" id="WP_135349859.1">
    <property type="nucleotide sequence ID" value="NZ_SRJD01000028.1"/>
</dbReference>
<sequence>MQLIVELGLIILAAKLAGHLSTRIGQPAVLGELLAGIVLGPALLGWISDSEIVHLISEIGVILLMFIAGLETDLEGLKESARSSSAVAVGGIVFPLLFGYLTGGIMGMAPSHSIFLGLILSATSVSISVQTLKELGKLQAKESITLLGAAVLDDVIVILLLALVMSVFGGADSNILLLIGTKLIFFATAILFSWKGVPVVLRVLGSLRVSEPMVSAAVILCFMFAWYADLLGLAGIIGSFIAGVAISKTSFKEKVEHKIEPIAYSFFTPVFFISIGLHVTFKGISDQMGFIVIMTLIAVLTKFVGSGLGAWMTGYNRLSSARIGAGMVSRGEVALILASAGIDTQLLNKAFYTPLIMVVLLTTLITPPLLKLLFREKDGVMKKEN</sequence>
<evidence type="ECO:0000259" key="12">
    <source>
        <dbReference type="Pfam" id="PF00999"/>
    </source>
</evidence>
<feature type="transmembrane region" description="Helical" evidence="11">
    <location>
        <begin position="287"/>
        <end position="311"/>
    </location>
</feature>
<evidence type="ECO:0000256" key="7">
    <source>
        <dbReference type="ARBA" id="ARBA00023053"/>
    </source>
</evidence>
<dbReference type="InterPro" id="IPR038770">
    <property type="entry name" value="Na+/solute_symporter_sf"/>
</dbReference>
<feature type="transmembrane region" description="Helical" evidence="11">
    <location>
        <begin position="262"/>
        <end position="281"/>
    </location>
</feature>
<evidence type="ECO:0000256" key="4">
    <source>
        <dbReference type="ARBA" id="ARBA00022449"/>
    </source>
</evidence>
<protein>
    <submittedName>
        <fullName evidence="13">Cation:proton antiporter</fullName>
    </submittedName>
</protein>
<name>A0A4Z0GHQ1_9BACL</name>
<evidence type="ECO:0000313" key="13">
    <source>
        <dbReference type="EMBL" id="TGA96241.1"/>
    </source>
</evidence>
<proteinExistence type="inferred from homology"/>
<keyword evidence="5 11" id="KW-0812">Transmembrane</keyword>
<accession>A0A4Z0GHQ1</accession>
<evidence type="ECO:0000256" key="1">
    <source>
        <dbReference type="ARBA" id="ARBA00004141"/>
    </source>
</evidence>
<dbReference type="GO" id="GO:0015297">
    <property type="term" value="F:antiporter activity"/>
    <property type="evidence" value="ECO:0007669"/>
    <property type="project" value="UniProtKB-KW"/>
</dbReference>
<keyword evidence="14" id="KW-1185">Reference proteome</keyword>
<keyword evidence="4" id="KW-0050">Antiport</keyword>
<evidence type="ECO:0000256" key="9">
    <source>
        <dbReference type="ARBA" id="ARBA00023136"/>
    </source>
</evidence>
<dbReference type="InterPro" id="IPR006153">
    <property type="entry name" value="Cation/H_exchanger_TM"/>
</dbReference>
<evidence type="ECO:0000256" key="10">
    <source>
        <dbReference type="ARBA" id="ARBA00023201"/>
    </source>
</evidence>
<feature type="transmembrane region" description="Helical" evidence="11">
    <location>
        <begin position="323"/>
        <end position="342"/>
    </location>
</feature>
<dbReference type="PANTHER" id="PTHR43562">
    <property type="entry name" value="NAPA-TYPE SODIUM/HYDROGEN ANTIPORTER"/>
    <property type="match status" value="1"/>
</dbReference>
<feature type="transmembrane region" description="Helical" evidence="11">
    <location>
        <begin position="28"/>
        <end position="47"/>
    </location>
</feature>
<gene>
    <name evidence="13" type="ORF">E4665_16285</name>
</gene>
<evidence type="ECO:0000256" key="6">
    <source>
        <dbReference type="ARBA" id="ARBA00022989"/>
    </source>
</evidence>
<comment type="subcellular location">
    <subcellularLocation>
        <location evidence="1">Membrane</location>
        <topology evidence="1">Multi-pass membrane protein</topology>
    </subcellularLocation>
</comment>
<feature type="transmembrane region" description="Helical" evidence="11">
    <location>
        <begin position="52"/>
        <end position="70"/>
    </location>
</feature>
<feature type="transmembrane region" description="Helical" evidence="11">
    <location>
        <begin position="175"/>
        <end position="194"/>
    </location>
</feature>
<evidence type="ECO:0000256" key="5">
    <source>
        <dbReference type="ARBA" id="ARBA00022692"/>
    </source>
</evidence>
<keyword evidence="7" id="KW-0915">Sodium</keyword>
<dbReference type="Pfam" id="PF00999">
    <property type="entry name" value="Na_H_Exchanger"/>
    <property type="match status" value="1"/>
</dbReference>
<dbReference type="Gene3D" id="1.20.1530.20">
    <property type="match status" value="1"/>
</dbReference>
<feature type="transmembrane region" description="Helical" evidence="11">
    <location>
        <begin position="214"/>
        <end position="241"/>
    </location>
</feature>
<dbReference type="GO" id="GO:0006814">
    <property type="term" value="P:sodium ion transport"/>
    <property type="evidence" value="ECO:0007669"/>
    <property type="project" value="UniProtKB-KW"/>
</dbReference>
<dbReference type="Proteomes" id="UP000298347">
    <property type="component" value="Unassembled WGS sequence"/>
</dbReference>
<evidence type="ECO:0000256" key="2">
    <source>
        <dbReference type="ARBA" id="ARBA00005551"/>
    </source>
</evidence>
<dbReference type="GO" id="GO:0016020">
    <property type="term" value="C:membrane"/>
    <property type="evidence" value="ECO:0007669"/>
    <property type="project" value="UniProtKB-SubCell"/>
</dbReference>
<feature type="transmembrane region" description="Helical" evidence="11">
    <location>
        <begin position="354"/>
        <end position="374"/>
    </location>
</feature>
<evidence type="ECO:0000256" key="8">
    <source>
        <dbReference type="ARBA" id="ARBA00023065"/>
    </source>
</evidence>
<keyword evidence="3" id="KW-0813">Transport</keyword>
<keyword evidence="9 11" id="KW-0472">Membrane</keyword>
<comment type="caution">
    <text evidence="13">The sequence shown here is derived from an EMBL/GenBank/DDBJ whole genome shotgun (WGS) entry which is preliminary data.</text>
</comment>
<dbReference type="GO" id="GO:1902600">
    <property type="term" value="P:proton transmembrane transport"/>
    <property type="evidence" value="ECO:0007669"/>
    <property type="project" value="InterPro"/>
</dbReference>
<feature type="domain" description="Cation/H+ exchanger transmembrane" evidence="12">
    <location>
        <begin position="11"/>
        <end position="372"/>
    </location>
</feature>
<reference evidence="13 14" key="1">
    <citation type="journal article" date="2015" name="Int. J. Syst. Evol. Microbiol.">
        <title>Sporolactobacillus shoreae sp. nov. and Sporolactobacillus spathodeae sp. nov., two spore-forming lactic acid bacteria isolated from tree barks in Thailand.</title>
        <authorList>
            <person name="Thamacharoensuk T."/>
            <person name="Kitahara M."/>
            <person name="Ohkuma M."/>
            <person name="Thongchul N."/>
            <person name="Tanasupawat S."/>
        </authorList>
    </citation>
    <scope>NUCLEOTIDE SEQUENCE [LARGE SCALE GENOMIC DNA]</scope>
    <source>
        <strain evidence="13 14">BK92</strain>
    </source>
</reference>
<evidence type="ECO:0000313" key="14">
    <source>
        <dbReference type="Proteomes" id="UP000298347"/>
    </source>
</evidence>
<keyword evidence="6 11" id="KW-1133">Transmembrane helix</keyword>
<dbReference type="AlphaFoldDB" id="A0A4Z0GHQ1"/>
<keyword evidence="10" id="KW-0739">Sodium transport</keyword>
<dbReference type="EMBL" id="SRJD01000028">
    <property type="protein sequence ID" value="TGA96241.1"/>
    <property type="molecule type" value="Genomic_DNA"/>
</dbReference>
<evidence type="ECO:0000256" key="11">
    <source>
        <dbReference type="SAM" id="Phobius"/>
    </source>
</evidence>
<feature type="transmembrane region" description="Helical" evidence="11">
    <location>
        <begin position="82"/>
        <end position="101"/>
    </location>
</feature>
<keyword evidence="8" id="KW-0406">Ion transport</keyword>
<dbReference type="OrthoDB" id="9793589at2"/>
<dbReference type="PANTHER" id="PTHR43562:SF3">
    <property type="entry name" value="SODIUM ION_PROTON EXCHANGER (EUROFUNG)"/>
    <property type="match status" value="1"/>
</dbReference>
<feature type="transmembrane region" description="Helical" evidence="11">
    <location>
        <begin position="113"/>
        <end position="132"/>
    </location>
</feature>
<organism evidence="13 14">
    <name type="scientific">Sporolactobacillus shoreae</name>
    <dbReference type="NCBI Taxonomy" id="1465501"/>
    <lineage>
        <taxon>Bacteria</taxon>
        <taxon>Bacillati</taxon>
        <taxon>Bacillota</taxon>
        <taxon>Bacilli</taxon>
        <taxon>Bacillales</taxon>
        <taxon>Sporolactobacillaceae</taxon>
        <taxon>Sporolactobacillus</taxon>
    </lineage>
</organism>
<feature type="transmembrane region" description="Helical" evidence="11">
    <location>
        <begin position="144"/>
        <end position="168"/>
    </location>
</feature>
<comment type="similarity">
    <text evidence="2">Belongs to the monovalent cation:proton antiporter 2 (CPA2) transporter (TC 2.A.37) family.</text>
</comment>
<evidence type="ECO:0000256" key="3">
    <source>
        <dbReference type="ARBA" id="ARBA00022448"/>
    </source>
</evidence>